<dbReference type="EMBL" id="JTDF01021600">
    <property type="protein sequence ID" value="KAF8561630.1"/>
    <property type="molecule type" value="Genomic_DNA"/>
</dbReference>
<sequence length="402" mass="45550">AQPVGSETLQQHTLPLDTDTRRLRNSRPLTLSNIYKNMRIRRRARGRRVIKRLLREFLRTLTSPLPANFKIGLPVAFKNYVRANRFRPVSFAFALEESELKLWTDELIRCRLVLSLYSHESFLQEGPESQAFSPNSLAVINSLGSLVYALAKAKLTRFSYVEEPTVNYPYERFAAVTELYLKICKELVDNQGDVELGNSASEILLTLYSEYNSSDPLEHVDLHGTSPNSKKMVRIRPREFVRTSSMLNVTPAGAAKLHFALKMLEHRLRYLKLIQKNMQRTATASAAETELESTIQQFLSDTKFKVLMVRGINKGNVAGTEIDETTADSHSPILSIIKNILKKVSPEGSRDVDVYETGNSAGVSTFLIVSSEEKGKEERRMMNLEKTYKFTAPSPKKKQTEG</sequence>
<comment type="caution">
    <text evidence="1">The sequence shown here is derived from an EMBL/GenBank/DDBJ whole genome shotgun (WGS) entry which is preliminary data.</text>
</comment>
<keyword evidence="2" id="KW-1185">Reference proteome</keyword>
<name>A0A8T0D177_9TREM</name>
<accession>A0A8T0D177</accession>
<dbReference type="AlphaFoldDB" id="A0A8T0D177"/>
<reference evidence="1 2" key="1">
    <citation type="submission" date="2019-07" db="EMBL/GenBank/DDBJ databases">
        <title>Annotation for the trematode Paragonimus westermani.</title>
        <authorList>
            <person name="Choi Y.-J."/>
        </authorList>
    </citation>
    <scope>NUCLEOTIDE SEQUENCE [LARGE SCALE GENOMIC DNA]</scope>
    <source>
        <strain evidence="1">180907_Pwestermani</strain>
    </source>
</reference>
<dbReference type="OrthoDB" id="448954at2759"/>
<organism evidence="1 2">
    <name type="scientific">Paragonimus westermani</name>
    <dbReference type="NCBI Taxonomy" id="34504"/>
    <lineage>
        <taxon>Eukaryota</taxon>
        <taxon>Metazoa</taxon>
        <taxon>Spiralia</taxon>
        <taxon>Lophotrochozoa</taxon>
        <taxon>Platyhelminthes</taxon>
        <taxon>Trematoda</taxon>
        <taxon>Digenea</taxon>
        <taxon>Plagiorchiida</taxon>
        <taxon>Troglotremata</taxon>
        <taxon>Troglotrematidae</taxon>
        <taxon>Paragonimus</taxon>
    </lineage>
</organism>
<protein>
    <submittedName>
        <fullName evidence="1">Uncharacterized protein</fullName>
    </submittedName>
</protein>
<evidence type="ECO:0000313" key="2">
    <source>
        <dbReference type="Proteomes" id="UP000699462"/>
    </source>
</evidence>
<dbReference type="Proteomes" id="UP000699462">
    <property type="component" value="Unassembled WGS sequence"/>
</dbReference>
<evidence type="ECO:0000313" key="1">
    <source>
        <dbReference type="EMBL" id="KAF8561630.1"/>
    </source>
</evidence>
<feature type="non-terminal residue" evidence="1">
    <location>
        <position position="402"/>
    </location>
</feature>
<gene>
    <name evidence="1" type="ORF">P879_10098</name>
</gene>
<proteinExistence type="predicted"/>